<evidence type="ECO:0000313" key="3">
    <source>
        <dbReference type="Proteomes" id="UP001178507"/>
    </source>
</evidence>
<feature type="compositionally biased region" description="Basic and acidic residues" evidence="1">
    <location>
        <begin position="226"/>
        <end position="235"/>
    </location>
</feature>
<comment type="caution">
    <text evidence="2">The sequence shown here is derived from an EMBL/GenBank/DDBJ whole genome shotgun (WGS) entry which is preliminary data.</text>
</comment>
<gene>
    <name evidence="2" type="ORF">EVOR1521_LOCUS1700</name>
</gene>
<feature type="region of interest" description="Disordered" evidence="1">
    <location>
        <begin position="199"/>
        <end position="247"/>
    </location>
</feature>
<dbReference type="EMBL" id="CAUJNA010000073">
    <property type="protein sequence ID" value="CAJ1371389.1"/>
    <property type="molecule type" value="Genomic_DNA"/>
</dbReference>
<dbReference type="Proteomes" id="UP001178507">
    <property type="component" value="Unassembled WGS sequence"/>
</dbReference>
<feature type="region of interest" description="Disordered" evidence="1">
    <location>
        <begin position="500"/>
        <end position="532"/>
    </location>
</feature>
<protein>
    <submittedName>
        <fullName evidence="2">Uncharacterized protein</fullName>
    </submittedName>
</protein>
<name>A0AA36HLI9_9DINO</name>
<accession>A0AA36HLI9</accession>
<feature type="non-terminal residue" evidence="2">
    <location>
        <position position="1"/>
    </location>
</feature>
<evidence type="ECO:0000256" key="1">
    <source>
        <dbReference type="SAM" id="MobiDB-lite"/>
    </source>
</evidence>
<feature type="compositionally biased region" description="Low complexity" evidence="1">
    <location>
        <begin position="213"/>
        <end position="225"/>
    </location>
</feature>
<keyword evidence="3" id="KW-1185">Reference proteome</keyword>
<evidence type="ECO:0000313" key="2">
    <source>
        <dbReference type="EMBL" id="CAJ1371389.1"/>
    </source>
</evidence>
<sequence>PRWPREPYMKKPCSTPMTPEEIKDMWARNAKLAANQGTWTHLQCECILNGGAVADGAGSMEMQLFRTFLLGSPKLIAYRTEWAIFGERERLAGTIDFVARNDRGELVLYDWKRTKQLRHKYVLRVWILSLLLDADDDKLRDDVCNKSLLLQTLMLFELLENGHFKSFALVCYTLYHNELAQDTFRQELSQEMQSRLEGVEASPISVKRERLDPQGAAASSSQHAGAPHETKKEEPKEDDDGAPAEPEISVDTATWSVLQKRRLLPGAARSAFDFADHFNTLSNQNTQFQTQAAEPIDNSHTILEQTKRFTVFVRERLHGVPDTIVRLCVAALAVFRVRIVDVFMREHAFLLWIMQGNKQLRFHAGDCYLLHHSGAWQQYKGVPPDCGLVQEFLMQLEGIFRRMPRTVARSPDKDFLERCVDACLGADGPAVQVTRAELENCYLRVLLDVYIAAIKGAKRAGARAVKKDNPGEVYEERASKIEAHEKMCEKVLDMQLQSAEAAPPACKRRKRSKGQEASSQAGEPSQVASAGNRRKVDVQYYYTLPDTIRTRQQCQSSISAQRFSRRLQALLLPDTVDLDIHKFSRSWVSF</sequence>
<reference evidence="2" key="1">
    <citation type="submission" date="2023-08" db="EMBL/GenBank/DDBJ databases">
        <authorList>
            <person name="Chen Y."/>
            <person name="Shah S."/>
            <person name="Dougan E. K."/>
            <person name="Thang M."/>
            <person name="Chan C."/>
        </authorList>
    </citation>
    <scope>NUCLEOTIDE SEQUENCE</scope>
</reference>
<organism evidence="2 3">
    <name type="scientific">Effrenium voratum</name>
    <dbReference type="NCBI Taxonomy" id="2562239"/>
    <lineage>
        <taxon>Eukaryota</taxon>
        <taxon>Sar</taxon>
        <taxon>Alveolata</taxon>
        <taxon>Dinophyceae</taxon>
        <taxon>Suessiales</taxon>
        <taxon>Symbiodiniaceae</taxon>
        <taxon>Effrenium</taxon>
    </lineage>
</organism>
<proteinExistence type="predicted"/>
<feature type="compositionally biased region" description="Polar residues" evidence="1">
    <location>
        <begin position="515"/>
        <end position="529"/>
    </location>
</feature>
<dbReference type="AlphaFoldDB" id="A0AA36HLI9"/>